<dbReference type="InParanoid" id="A0A540VBT8"/>
<dbReference type="InterPro" id="IPR001509">
    <property type="entry name" value="Epimerase_deHydtase"/>
</dbReference>
<reference evidence="3 4" key="1">
    <citation type="submission" date="2019-06" db="EMBL/GenBank/DDBJ databases">
        <title>Genome sequence of Litorilinea aerophila BAA-2444.</title>
        <authorList>
            <person name="Maclea K.S."/>
            <person name="Maurais E.G."/>
            <person name="Iannazzi L.C."/>
        </authorList>
    </citation>
    <scope>NUCLEOTIDE SEQUENCE [LARGE SCALE GENOMIC DNA]</scope>
    <source>
        <strain evidence="3 4">ATCC BAA-2444</strain>
    </source>
</reference>
<accession>A0A540VBT8</accession>
<comment type="similarity">
    <text evidence="1">Belongs to the NAD(P)-dependent epimerase/dehydratase family.</text>
</comment>
<dbReference type="Proteomes" id="UP000317371">
    <property type="component" value="Unassembled WGS sequence"/>
</dbReference>
<feature type="domain" description="NAD-dependent epimerase/dehydratase" evidence="2">
    <location>
        <begin position="6"/>
        <end position="164"/>
    </location>
</feature>
<evidence type="ECO:0000313" key="3">
    <source>
        <dbReference type="EMBL" id="TQE94237.1"/>
    </source>
</evidence>
<organism evidence="3 4">
    <name type="scientific">Litorilinea aerophila</name>
    <dbReference type="NCBI Taxonomy" id="1204385"/>
    <lineage>
        <taxon>Bacteria</taxon>
        <taxon>Bacillati</taxon>
        <taxon>Chloroflexota</taxon>
        <taxon>Caldilineae</taxon>
        <taxon>Caldilineales</taxon>
        <taxon>Caldilineaceae</taxon>
        <taxon>Litorilinea</taxon>
    </lineage>
</organism>
<dbReference type="PANTHER" id="PTHR43000">
    <property type="entry name" value="DTDP-D-GLUCOSE 4,6-DEHYDRATASE-RELATED"/>
    <property type="match status" value="1"/>
</dbReference>
<protein>
    <submittedName>
        <fullName evidence="3">NAD(P)-dependent oxidoreductase</fullName>
    </submittedName>
</protein>
<dbReference type="FunCoup" id="A0A540VBT8">
    <property type="interactions" value="3"/>
</dbReference>
<keyword evidence="4" id="KW-1185">Reference proteome</keyword>
<dbReference type="Pfam" id="PF01370">
    <property type="entry name" value="Epimerase"/>
    <property type="match status" value="1"/>
</dbReference>
<evidence type="ECO:0000256" key="1">
    <source>
        <dbReference type="ARBA" id="ARBA00007637"/>
    </source>
</evidence>
<evidence type="ECO:0000313" key="4">
    <source>
        <dbReference type="Proteomes" id="UP000317371"/>
    </source>
</evidence>
<dbReference type="Gene3D" id="3.40.50.720">
    <property type="entry name" value="NAD(P)-binding Rossmann-like Domain"/>
    <property type="match status" value="1"/>
</dbReference>
<dbReference type="AlphaFoldDB" id="A0A540VBT8"/>
<comment type="caution">
    <text evidence="3">The sequence shown here is derived from an EMBL/GenBank/DDBJ whole genome shotgun (WGS) entry which is preliminary data.</text>
</comment>
<dbReference type="EMBL" id="VIGC01000026">
    <property type="protein sequence ID" value="TQE94237.1"/>
    <property type="molecule type" value="Genomic_DNA"/>
</dbReference>
<sequence>MSKRKVLITGAAGRIGSFLTRQWVDRYDLVLTDIRTPADSHGFPFIQANLADFEAVVPLCQGVDTVVHLGADPSMQATWESLLPNNVIAVYNVFEAARRAGCRRVIFASSVNAVFAYPPDVQVTTTHHPVRPPNLYGASKAWGEAVAAYYGTQTPLSAICLRFGWVVDRNSPEIRVDHPYIDITLTYEDLTRLVTAAIEADDSLDYRVFHGVSNNRWKRLDISDAREILGYDPQDDAFELAKQNASQ</sequence>
<dbReference type="RefSeq" id="WP_141611515.1">
    <property type="nucleotide sequence ID" value="NZ_VIGC02000026.1"/>
</dbReference>
<evidence type="ECO:0000259" key="2">
    <source>
        <dbReference type="Pfam" id="PF01370"/>
    </source>
</evidence>
<name>A0A540VBT8_9CHLR</name>
<dbReference type="SUPFAM" id="SSF51735">
    <property type="entry name" value="NAD(P)-binding Rossmann-fold domains"/>
    <property type="match status" value="1"/>
</dbReference>
<dbReference type="OrthoDB" id="9779902at2"/>
<gene>
    <name evidence="3" type="ORF">FKZ61_17820</name>
</gene>
<proteinExistence type="inferred from homology"/>
<dbReference type="InterPro" id="IPR036291">
    <property type="entry name" value="NAD(P)-bd_dom_sf"/>
</dbReference>